<evidence type="ECO:0000313" key="2">
    <source>
        <dbReference type="EMBL" id="RKD91267.1"/>
    </source>
</evidence>
<dbReference type="PANTHER" id="PTHR14097:SF7">
    <property type="entry name" value="OXIDOREDUCTASE HTATIP2"/>
    <property type="match status" value="1"/>
</dbReference>
<gene>
    <name evidence="2" type="ORF">BC643_1616</name>
</gene>
<protein>
    <submittedName>
        <fullName evidence="2">Putative NAD(P)-binding protein</fullName>
    </submittedName>
</protein>
<dbReference type="InterPro" id="IPR036291">
    <property type="entry name" value="NAD(P)-bd_dom_sf"/>
</dbReference>
<reference evidence="2 3" key="1">
    <citation type="submission" date="2018-09" db="EMBL/GenBank/DDBJ databases">
        <title>Genomic Encyclopedia of Archaeal and Bacterial Type Strains, Phase II (KMG-II): from individual species to whole genera.</title>
        <authorList>
            <person name="Goeker M."/>
        </authorList>
    </citation>
    <scope>NUCLEOTIDE SEQUENCE [LARGE SCALE GENOMIC DNA]</scope>
    <source>
        <strain evidence="2 3">DSM 27148</strain>
    </source>
</reference>
<dbReference type="RefSeq" id="WP_120272582.1">
    <property type="nucleotide sequence ID" value="NZ_RAPN01000001.1"/>
</dbReference>
<feature type="domain" description="NAD(P)-binding" evidence="1">
    <location>
        <begin position="7"/>
        <end position="196"/>
    </location>
</feature>
<dbReference type="PANTHER" id="PTHR14097">
    <property type="entry name" value="OXIDOREDUCTASE HTATIP2"/>
    <property type="match status" value="1"/>
</dbReference>
<accession>A0A419W720</accession>
<dbReference type="AlphaFoldDB" id="A0A419W720"/>
<name>A0A419W720_9BACT</name>
<dbReference type="InterPro" id="IPR016040">
    <property type="entry name" value="NAD(P)-bd_dom"/>
</dbReference>
<dbReference type="EMBL" id="RAPN01000001">
    <property type="protein sequence ID" value="RKD91267.1"/>
    <property type="molecule type" value="Genomic_DNA"/>
</dbReference>
<evidence type="ECO:0000313" key="3">
    <source>
        <dbReference type="Proteomes" id="UP000283387"/>
    </source>
</evidence>
<dbReference type="Gene3D" id="3.40.50.720">
    <property type="entry name" value="NAD(P)-binding Rossmann-like Domain"/>
    <property type="match status" value="1"/>
</dbReference>
<sequence length="213" mass="23723">MKALVIGATGLVGGELVKALLTKDEFSEVVVFGRRETGLKHPKLREEIVNFNQPENWASKVKGDVLFSCLGTTIKKAGSQENQFKIDYTFQYTTAEAAAKNNVAQYILVSSSGAKANSSIFYSRIKGQLEEAILQLPFRKITILRPSLLLGERNEKRGSEAFAQKIMPAITRFIFKKYRPIPGATVARAMIQAALHPSKQIVFELDEIFRLAE</sequence>
<evidence type="ECO:0000259" key="1">
    <source>
        <dbReference type="Pfam" id="PF13460"/>
    </source>
</evidence>
<comment type="caution">
    <text evidence="2">The sequence shown here is derived from an EMBL/GenBank/DDBJ whole genome shotgun (WGS) entry which is preliminary data.</text>
</comment>
<organism evidence="2 3">
    <name type="scientific">Mangrovibacterium diazotrophicum</name>
    <dbReference type="NCBI Taxonomy" id="1261403"/>
    <lineage>
        <taxon>Bacteria</taxon>
        <taxon>Pseudomonadati</taxon>
        <taxon>Bacteroidota</taxon>
        <taxon>Bacteroidia</taxon>
        <taxon>Marinilabiliales</taxon>
        <taxon>Prolixibacteraceae</taxon>
        <taxon>Mangrovibacterium</taxon>
    </lineage>
</organism>
<proteinExistence type="predicted"/>
<dbReference type="Proteomes" id="UP000283387">
    <property type="component" value="Unassembled WGS sequence"/>
</dbReference>
<dbReference type="Pfam" id="PF13460">
    <property type="entry name" value="NAD_binding_10"/>
    <property type="match status" value="1"/>
</dbReference>
<keyword evidence="3" id="KW-1185">Reference proteome</keyword>
<dbReference type="SUPFAM" id="SSF51735">
    <property type="entry name" value="NAD(P)-binding Rossmann-fold domains"/>
    <property type="match status" value="1"/>
</dbReference>
<dbReference type="OrthoDB" id="9798632at2"/>